<dbReference type="Proteomes" id="UP000198287">
    <property type="component" value="Unassembled WGS sequence"/>
</dbReference>
<feature type="transmembrane region" description="Helical" evidence="1">
    <location>
        <begin position="90"/>
        <end position="112"/>
    </location>
</feature>
<reference evidence="2 3" key="1">
    <citation type="submission" date="2015-12" db="EMBL/GenBank/DDBJ databases">
        <title>The genome of Folsomia candida.</title>
        <authorList>
            <person name="Faddeeva A."/>
            <person name="Derks M.F."/>
            <person name="Anvar Y."/>
            <person name="Smit S."/>
            <person name="Van Straalen N."/>
            <person name="Roelofs D."/>
        </authorList>
    </citation>
    <scope>NUCLEOTIDE SEQUENCE [LARGE SCALE GENOMIC DNA]</scope>
    <source>
        <strain evidence="2 3">VU population</strain>
        <tissue evidence="2">Whole body</tissue>
    </source>
</reference>
<feature type="transmembrane region" description="Helical" evidence="1">
    <location>
        <begin position="12"/>
        <end position="34"/>
    </location>
</feature>
<keyword evidence="3" id="KW-1185">Reference proteome</keyword>
<gene>
    <name evidence="2" type="ORF">Fcan01_06576</name>
</gene>
<feature type="transmembrane region" description="Helical" evidence="1">
    <location>
        <begin position="320"/>
        <end position="338"/>
    </location>
</feature>
<comment type="caution">
    <text evidence="2">The sequence shown here is derived from an EMBL/GenBank/DDBJ whole genome shotgun (WGS) entry which is preliminary data.</text>
</comment>
<feature type="transmembrane region" description="Helical" evidence="1">
    <location>
        <begin position="209"/>
        <end position="227"/>
    </location>
</feature>
<feature type="transmembrane region" description="Helical" evidence="1">
    <location>
        <begin position="386"/>
        <end position="407"/>
    </location>
</feature>
<feature type="transmembrane region" description="Helical" evidence="1">
    <location>
        <begin position="287"/>
        <end position="308"/>
    </location>
</feature>
<feature type="transmembrane region" description="Helical" evidence="1">
    <location>
        <begin position="55"/>
        <end position="78"/>
    </location>
</feature>
<evidence type="ECO:0000313" key="2">
    <source>
        <dbReference type="EMBL" id="OXA57798.1"/>
    </source>
</evidence>
<proteinExistence type="predicted"/>
<keyword evidence="1" id="KW-1133">Transmembrane helix</keyword>
<evidence type="ECO:0008006" key="4">
    <source>
        <dbReference type="Google" id="ProtNLM"/>
    </source>
</evidence>
<name>A0A226EKR0_FOLCA</name>
<evidence type="ECO:0000313" key="3">
    <source>
        <dbReference type="Proteomes" id="UP000198287"/>
    </source>
</evidence>
<protein>
    <recommendedName>
        <fullName evidence="4">Gustatory receptor</fullName>
    </recommendedName>
</protein>
<dbReference type="AlphaFoldDB" id="A0A226EKR0"/>
<organism evidence="2 3">
    <name type="scientific">Folsomia candida</name>
    <name type="common">Springtail</name>
    <dbReference type="NCBI Taxonomy" id="158441"/>
    <lineage>
        <taxon>Eukaryota</taxon>
        <taxon>Metazoa</taxon>
        <taxon>Ecdysozoa</taxon>
        <taxon>Arthropoda</taxon>
        <taxon>Hexapoda</taxon>
        <taxon>Collembola</taxon>
        <taxon>Entomobryomorpha</taxon>
        <taxon>Isotomoidea</taxon>
        <taxon>Isotomidae</taxon>
        <taxon>Proisotominae</taxon>
        <taxon>Folsomia</taxon>
    </lineage>
</organism>
<dbReference type="OrthoDB" id="6366728at2759"/>
<evidence type="ECO:0000256" key="1">
    <source>
        <dbReference type="SAM" id="Phobius"/>
    </source>
</evidence>
<accession>A0A226EKR0</accession>
<dbReference type="EMBL" id="LNIX01000003">
    <property type="protein sequence ID" value="OXA57798.1"/>
    <property type="molecule type" value="Genomic_DNA"/>
</dbReference>
<feature type="transmembrane region" description="Helical" evidence="1">
    <location>
        <begin position="145"/>
        <end position="166"/>
    </location>
</feature>
<keyword evidence="1" id="KW-0472">Membrane</keyword>
<sequence>MDLYQEPFVNPAYQYILAFQKLSSFLLVNPYSITSVLNDEGKIVKLEKRKRTWKMFIFGYLCITGILTSTLTLVLNTFRGLTSLKKNPTQFYTVAQMCTVLISDYYLIYLFWFRKRNFMTLSNTLLHLGDTVNTSKRDNVFIKLLPIWTTFAPIFMYVAPTLLSYINGVRNFRYSYVINFKRSLNLNQIIFSGVAKLLRDEPWNDENDWVLFYSDYALSSLLFILTLHYSVYSMLAEVMLSSYICFVTYRVGCNCDEFLKRNQNLGYNEISKLYREMKIFTYELNETFGVVILGTVTMGLVYFSQSFLEIIDPAPITIRRSISVLILMIYVTSFFWAAEGAVKFESLGKYISLRFSKPGYKNNVELLAIQNDLYYNPLGLHAFKFLISYGFIVKCLGTVVTYMIVLIQFQYSTTSNNSGKSVNNNMTTAN</sequence>
<keyword evidence="1" id="KW-0812">Transmembrane</keyword>